<protein>
    <submittedName>
        <fullName evidence="1">Uncharacterized protein</fullName>
    </submittedName>
</protein>
<evidence type="ECO:0000313" key="1">
    <source>
        <dbReference type="EMBL" id="JAE26000.1"/>
    </source>
</evidence>
<name>A0A0A9GLK9_ARUDO</name>
<dbReference type="AlphaFoldDB" id="A0A0A9GLK9"/>
<proteinExistence type="predicted"/>
<reference evidence="1" key="1">
    <citation type="submission" date="2014-09" db="EMBL/GenBank/DDBJ databases">
        <authorList>
            <person name="Magalhaes I.L.F."/>
            <person name="Oliveira U."/>
            <person name="Santos F.R."/>
            <person name="Vidigal T.H.D.A."/>
            <person name="Brescovit A.D."/>
            <person name="Santos A.J."/>
        </authorList>
    </citation>
    <scope>NUCLEOTIDE SEQUENCE</scope>
    <source>
        <tissue evidence="1">Shoot tissue taken approximately 20 cm above the soil surface</tissue>
    </source>
</reference>
<dbReference type="EMBL" id="GBRH01171896">
    <property type="protein sequence ID" value="JAE26000.1"/>
    <property type="molecule type" value="Transcribed_RNA"/>
</dbReference>
<organism evidence="1">
    <name type="scientific">Arundo donax</name>
    <name type="common">Giant reed</name>
    <name type="synonym">Donax arundinaceus</name>
    <dbReference type="NCBI Taxonomy" id="35708"/>
    <lineage>
        <taxon>Eukaryota</taxon>
        <taxon>Viridiplantae</taxon>
        <taxon>Streptophyta</taxon>
        <taxon>Embryophyta</taxon>
        <taxon>Tracheophyta</taxon>
        <taxon>Spermatophyta</taxon>
        <taxon>Magnoliopsida</taxon>
        <taxon>Liliopsida</taxon>
        <taxon>Poales</taxon>
        <taxon>Poaceae</taxon>
        <taxon>PACMAD clade</taxon>
        <taxon>Arundinoideae</taxon>
        <taxon>Arundineae</taxon>
        <taxon>Arundo</taxon>
    </lineage>
</organism>
<accession>A0A0A9GLK9</accession>
<reference evidence="1" key="2">
    <citation type="journal article" date="2015" name="Data Brief">
        <title>Shoot transcriptome of the giant reed, Arundo donax.</title>
        <authorList>
            <person name="Barrero R.A."/>
            <person name="Guerrero F.D."/>
            <person name="Moolhuijzen P."/>
            <person name="Goolsby J.A."/>
            <person name="Tidwell J."/>
            <person name="Bellgard S.E."/>
            <person name="Bellgard M.I."/>
        </authorList>
    </citation>
    <scope>NUCLEOTIDE SEQUENCE</scope>
    <source>
        <tissue evidence="1">Shoot tissue taken approximately 20 cm above the soil surface</tissue>
    </source>
</reference>
<sequence>MLDNLCEQFLSLAGTYFSIFAHGGTNLDARALPIQQCQPLHLE</sequence>